<protein>
    <recommendedName>
        <fullName evidence="6">Ribosomal RNA small subunit methyltransferase I</fullName>
        <ecNumber evidence="6">2.1.1.198</ecNumber>
    </recommendedName>
    <alternativeName>
        <fullName evidence="6">16S rRNA 2'-O-ribose C1402 methyltransferase</fullName>
    </alternativeName>
    <alternativeName>
        <fullName evidence="6">rRNA (cytidine-2'-O-)-methyltransferase RsmI</fullName>
    </alternativeName>
</protein>
<keyword evidence="4 6" id="KW-0808">Transferase</keyword>
<dbReference type="Gene3D" id="3.30.950.10">
    <property type="entry name" value="Methyltransferase, Cobalt-precorrin-4 Transmethylase, Domain 2"/>
    <property type="match status" value="1"/>
</dbReference>
<reference evidence="9 10" key="1">
    <citation type="submission" date="2016-11" db="EMBL/GenBank/DDBJ databases">
        <authorList>
            <person name="Jaros S."/>
            <person name="Januszkiewicz K."/>
            <person name="Wedrychowicz H."/>
        </authorList>
    </citation>
    <scope>NUCLEOTIDE SEQUENCE [LARGE SCALE GENOMIC DNA]</scope>
    <source>
        <strain evidence="9 10">CECT 7868</strain>
    </source>
</reference>
<dbReference type="PANTHER" id="PTHR46111:SF1">
    <property type="entry name" value="RIBOSOMAL RNA SMALL SUBUNIT METHYLTRANSFERASE I"/>
    <property type="match status" value="1"/>
</dbReference>
<dbReference type="GO" id="GO:0005737">
    <property type="term" value="C:cytoplasm"/>
    <property type="evidence" value="ECO:0007669"/>
    <property type="project" value="UniProtKB-SubCell"/>
</dbReference>
<evidence type="ECO:0000256" key="5">
    <source>
        <dbReference type="ARBA" id="ARBA00022691"/>
    </source>
</evidence>
<gene>
    <name evidence="6 9" type="primary">rsmI</name>
    <name evidence="9" type="ORF">VA7868_00846</name>
</gene>
<keyword evidence="5 6" id="KW-0949">S-adenosyl-L-methionine</keyword>
<keyword evidence="10" id="KW-1185">Reference proteome</keyword>
<evidence type="ECO:0000256" key="2">
    <source>
        <dbReference type="ARBA" id="ARBA00022552"/>
    </source>
</evidence>
<dbReference type="Gene3D" id="3.40.1010.10">
    <property type="entry name" value="Cobalt-precorrin-4 Transmethylase, Domain 1"/>
    <property type="match status" value="1"/>
</dbReference>
<keyword evidence="2 6" id="KW-0698">rRNA processing</keyword>
<dbReference type="GO" id="GO:0070677">
    <property type="term" value="F:rRNA (cytosine-2'-O-)-methyltransferase activity"/>
    <property type="evidence" value="ECO:0007669"/>
    <property type="project" value="UniProtKB-UniRule"/>
</dbReference>
<dbReference type="Proteomes" id="UP000184608">
    <property type="component" value="Unassembled WGS sequence"/>
</dbReference>
<dbReference type="NCBIfam" id="TIGR00096">
    <property type="entry name" value="16S rRNA (cytidine(1402)-2'-O)-methyltransferase"/>
    <property type="match status" value="1"/>
</dbReference>
<comment type="similarity">
    <text evidence="6">Belongs to the methyltransferase superfamily. RsmI family.</text>
</comment>
<dbReference type="InterPro" id="IPR035996">
    <property type="entry name" value="4pyrrol_Methylase_sf"/>
</dbReference>
<dbReference type="FunFam" id="3.40.1010.10:FF:000002">
    <property type="entry name" value="Ribosomal RNA small subunit methyltransferase I"/>
    <property type="match status" value="1"/>
</dbReference>
<dbReference type="EMBL" id="FQXZ01000007">
    <property type="protein sequence ID" value="SHH90425.1"/>
    <property type="molecule type" value="Genomic_DNA"/>
</dbReference>
<dbReference type="AlphaFoldDB" id="A0A1M5WS17"/>
<evidence type="ECO:0000256" key="1">
    <source>
        <dbReference type="ARBA" id="ARBA00022490"/>
    </source>
</evidence>
<evidence type="ECO:0000259" key="7">
    <source>
        <dbReference type="Pfam" id="PF00590"/>
    </source>
</evidence>
<feature type="domain" description="RsmI HTH" evidence="8">
    <location>
        <begin position="243"/>
        <end position="284"/>
    </location>
</feature>
<dbReference type="Pfam" id="PF00590">
    <property type="entry name" value="TP_methylase"/>
    <property type="match status" value="1"/>
</dbReference>
<feature type="domain" description="Tetrapyrrole methylase" evidence="7">
    <location>
        <begin position="13"/>
        <end position="213"/>
    </location>
</feature>
<name>A0A1M5WS17_9VIBR</name>
<evidence type="ECO:0000256" key="3">
    <source>
        <dbReference type="ARBA" id="ARBA00022603"/>
    </source>
</evidence>
<dbReference type="STRING" id="1216006.VA7868_00846"/>
<evidence type="ECO:0000313" key="10">
    <source>
        <dbReference type="Proteomes" id="UP000184608"/>
    </source>
</evidence>
<dbReference type="InterPro" id="IPR008189">
    <property type="entry name" value="rRNA_ssu_MeTfrase_I"/>
</dbReference>
<dbReference type="OrthoDB" id="9809084at2"/>
<dbReference type="PANTHER" id="PTHR46111">
    <property type="entry name" value="RIBOSOMAL RNA SMALL SUBUNIT METHYLTRANSFERASE I"/>
    <property type="match status" value="1"/>
</dbReference>
<dbReference type="HAMAP" id="MF_01877">
    <property type="entry name" value="16SrRNA_methyltr_I"/>
    <property type="match status" value="1"/>
</dbReference>
<evidence type="ECO:0000256" key="4">
    <source>
        <dbReference type="ARBA" id="ARBA00022679"/>
    </source>
</evidence>
<comment type="subcellular location">
    <subcellularLocation>
        <location evidence="6">Cytoplasm</location>
    </subcellularLocation>
</comment>
<dbReference type="CDD" id="cd11648">
    <property type="entry name" value="RsmI"/>
    <property type="match status" value="1"/>
</dbReference>
<evidence type="ECO:0000313" key="9">
    <source>
        <dbReference type="EMBL" id="SHH90425.1"/>
    </source>
</evidence>
<keyword evidence="1 6" id="KW-0963">Cytoplasm</keyword>
<dbReference type="PIRSF" id="PIRSF005917">
    <property type="entry name" value="MTase_YraL"/>
    <property type="match status" value="1"/>
</dbReference>
<proteinExistence type="inferred from homology"/>
<comment type="function">
    <text evidence="6">Catalyzes the 2'-O-methylation of the ribose of cytidine 1402 (C1402) in 16S rRNA.</text>
</comment>
<comment type="catalytic activity">
    <reaction evidence="6">
        <text>cytidine(1402) in 16S rRNA + S-adenosyl-L-methionine = 2'-O-methylcytidine(1402) in 16S rRNA + S-adenosyl-L-homocysteine + H(+)</text>
        <dbReference type="Rhea" id="RHEA:42924"/>
        <dbReference type="Rhea" id="RHEA-COMP:10285"/>
        <dbReference type="Rhea" id="RHEA-COMP:10286"/>
        <dbReference type="ChEBI" id="CHEBI:15378"/>
        <dbReference type="ChEBI" id="CHEBI:57856"/>
        <dbReference type="ChEBI" id="CHEBI:59789"/>
        <dbReference type="ChEBI" id="CHEBI:74495"/>
        <dbReference type="ChEBI" id="CHEBI:82748"/>
        <dbReference type="EC" id="2.1.1.198"/>
    </reaction>
</comment>
<evidence type="ECO:0000256" key="6">
    <source>
        <dbReference type="HAMAP-Rule" id="MF_01877"/>
    </source>
</evidence>
<sequence length="291" mass="32175">MTDNQSFQTKSPTLYIVPTPIGNLDDITQRAIQVLAGVDLIAAEDTRHTGKLLSHFQIQTKTFALHDHNEQDKASFLVEKLLSGLSVALVSDAGTPLISDPGYHLVHQCRQAGVKVVPLPGACAVTTALCASGLPSDRFSFEGFLPAKTKARKDKLSDIATDERTCIFYESPHRILDTLDDMLVVLGPDRQVVLARELTKTFETIQSLPLGELVAWVKDDENQRKGEIVLLIHGFRRPKEADFPDDAKRMLTILVSELPLKRAAGVVAEMYALKKNALYKWGLEHLKSADH</sequence>
<keyword evidence="3 6" id="KW-0489">Methyltransferase</keyword>
<dbReference type="SUPFAM" id="SSF53790">
    <property type="entry name" value="Tetrapyrrole methylase"/>
    <property type="match status" value="1"/>
</dbReference>
<organism evidence="9 10">
    <name type="scientific">Vibrio aerogenes CECT 7868</name>
    <dbReference type="NCBI Taxonomy" id="1216006"/>
    <lineage>
        <taxon>Bacteria</taxon>
        <taxon>Pseudomonadati</taxon>
        <taxon>Pseudomonadota</taxon>
        <taxon>Gammaproteobacteria</taxon>
        <taxon>Vibrionales</taxon>
        <taxon>Vibrionaceae</taxon>
        <taxon>Vibrio</taxon>
    </lineage>
</organism>
<dbReference type="EC" id="2.1.1.198" evidence="6"/>
<dbReference type="InterPro" id="IPR053910">
    <property type="entry name" value="RsmI_HTH"/>
</dbReference>
<dbReference type="InterPro" id="IPR014777">
    <property type="entry name" value="4pyrrole_Mease_sub1"/>
</dbReference>
<dbReference type="InterPro" id="IPR000878">
    <property type="entry name" value="4pyrrol_Mease"/>
</dbReference>
<dbReference type="RefSeq" id="WP_073602602.1">
    <property type="nucleotide sequence ID" value="NZ_FQXZ01000007.1"/>
</dbReference>
<dbReference type="InterPro" id="IPR014776">
    <property type="entry name" value="4pyrrole_Mease_sub2"/>
</dbReference>
<dbReference type="FunFam" id="3.30.950.10:FF:000002">
    <property type="entry name" value="Ribosomal RNA small subunit methyltransferase I"/>
    <property type="match status" value="1"/>
</dbReference>
<dbReference type="InterPro" id="IPR018063">
    <property type="entry name" value="SAM_MeTrfase_RsmI_CS"/>
</dbReference>
<dbReference type="Pfam" id="PF23016">
    <property type="entry name" value="RsmI_C"/>
    <property type="match status" value="1"/>
</dbReference>
<accession>A0A1M5WS17</accession>
<evidence type="ECO:0000259" key="8">
    <source>
        <dbReference type="Pfam" id="PF23016"/>
    </source>
</evidence>
<dbReference type="PROSITE" id="PS01296">
    <property type="entry name" value="RSMI"/>
    <property type="match status" value="1"/>
</dbReference>